<comment type="caution">
    <text evidence="1">The sequence shown here is derived from an EMBL/GenBank/DDBJ whole genome shotgun (WGS) entry which is preliminary data.</text>
</comment>
<gene>
    <name evidence="1" type="ORF">ITI46_04705</name>
</gene>
<dbReference type="RefSeq" id="WP_209238095.1">
    <property type="nucleotide sequence ID" value="NZ_JADKMA010000014.1"/>
</dbReference>
<evidence type="ECO:0008006" key="3">
    <source>
        <dbReference type="Google" id="ProtNLM"/>
    </source>
</evidence>
<dbReference type="EMBL" id="JADKMA010000014">
    <property type="protein sequence ID" value="MBO8190999.1"/>
    <property type="molecule type" value="Genomic_DNA"/>
</dbReference>
<dbReference type="Gene3D" id="3.90.180.10">
    <property type="entry name" value="Medium-chain alcohol dehydrogenases, catalytic domain"/>
    <property type="match status" value="1"/>
</dbReference>
<organism evidence="1 2">
    <name type="scientific">Streptomyces oryzae</name>
    <dbReference type="NCBI Taxonomy" id="1434886"/>
    <lineage>
        <taxon>Bacteria</taxon>
        <taxon>Bacillati</taxon>
        <taxon>Actinomycetota</taxon>
        <taxon>Actinomycetes</taxon>
        <taxon>Kitasatosporales</taxon>
        <taxon>Streptomycetaceae</taxon>
        <taxon>Streptomyces</taxon>
    </lineage>
</organism>
<evidence type="ECO:0000313" key="2">
    <source>
        <dbReference type="Proteomes" id="UP001519064"/>
    </source>
</evidence>
<sequence>MGECPATTTPAARTLPQPAALWEGIRALKPAARATVVGQAAPGVDGLPLAHPQRWEIDLVTAFRHTHAFPTSLDLAATGQVDLDGILTGRFSLSDTADALQAPAKDPAHLKVVVRPSAG</sequence>
<reference evidence="1 2" key="1">
    <citation type="submission" date="2020-11" db="EMBL/GenBank/DDBJ databases">
        <title>Streptomyces spirodelae sp. nov., isolated from duckweed.</title>
        <authorList>
            <person name="Saimee Y."/>
            <person name="Duangmal K."/>
        </authorList>
    </citation>
    <scope>NUCLEOTIDE SEQUENCE [LARGE SCALE GENOMIC DNA]</scope>
    <source>
        <strain evidence="1 2">S16-07</strain>
    </source>
</reference>
<proteinExistence type="predicted"/>
<protein>
    <recommendedName>
        <fullName evidence="3">Alcohol dehydrogenase-like C-terminal domain-containing protein</fullName>
    </recommendedName>
</protein>
<dbReference type="Gene3D" id="3.40.50.720">
    <property type="entry name" value="NAD(P)-binding Rossmann-like Domain"/>
    <property type="match status" value="1"/>
</dbReference>
<evidence type="ECO:0000313" key="1">
    <source>
        <dbReference type="EMBL" id="MBO8190999.1"/>
    </source>
</evidence>
<keyword evidence="2" id="KW-1185">Reference proteome</keyword>
<accession>A0ABS3X6J2</accession>
<name>A0ABS3X6J2_9ACTN</name>
<dbReference type="Proteomes" id="UP001519064">
    <property type="component" value="Unassembled WGS sequence"/>
</dbReference>